<dbReference type="AlphaFoldDB" id="A0A4R7J6A4"/>
<dbReference type="Pfam" id="PF13367">
    <property type="entry name" value="PrsW-protease"/>
    <property type="match status" value="1"/>
</dbReference>
<dbReference type="OrthoDB" id="9785431at2"/>
<feature type="transmembrane region" description="Helical" evidence="2">
    <location>
        <begin position="237"/>
        <end position="261"/>
    </location>
</feature>
<dbReference type="GO" id="GO:0008233">
    <property type="term" value="F:peptidase activity"/>
    <property type="evidence" value="ECO:0007669"/>
    <property type="project" value="InterPro"/>
</dbReference>
<keyword evidence="2" id="KW-0472">Membrane</keyword>
<feature type="transmembrane region" description="Helical" evidence="2">
    <location>
        <begin position="146"/>
        <end position="167"/>
    </location>
</feature>
<evidence type="ECO:0000313" key="3">
    <source>
        <dbReference type="EMBL" id="TDT32900.1"/>
    </source>
</evidence>
<proteinExistence type="predicted"/>
<dbReference type="EMBL" id="SOAW01000001">
    <property type="protein sequence ID" value="TDT32900.1"/>
    <property type="molecule type" value="Genomic_DNA"/>
</dbReference>
<dbReference type="InterPro" id="IPR026898">
    <property type="entry name" value="PrsW"/>
</dbReference>
<feature type="transmembrane region" description="Helical" evidence="2">
    <location>
        <begin position="18"/>
        <end position="38"/>
    </location>
</feature>
<keyword evidence="2" id="KW-1133">Transmembrane helix</keyword>
<reference evidence="3 4" key="1">
    <citation type="submission" date="2019-03" db="EMBL/GenBank/DDBJ databases">
        <title>Genomic Encyclopedia of Archaeal and Bacterial Type Strains, Phase II (KMG-II): from individual species to whole genera.</title>
        <authorList>
            <person name="Goeker M."/>
        </authorList>
    </citation>
    <scope>NUCLEOTIDE SEQUENCE [LARGE SCALE GENOMIC DNA]</scope>
    <source>
        <strain evidence="3 4">DSM 24323</strain>
    </source>
</reference>
<gene>
    <name evidence="3" type="ORF">CLV29_0490</name>
</gene>
<feature type="transmembrane region" description="Helical" evidence="2">
    <location>
        <begin position="179"/>
        <end position="204"/>
    </location>
</feature>
<dbReference type="Proteomes" id="UP000295371">
    <property type="component" value="Unassembled WGS sequence"/>
</dbReference>
<comment type="caution">
    <text evidence="3">The sequence shown here is derived from an EMBL/GenBank/DDBJ whole genome shotgun (WGS) entry which is preliminary data.</text>
</comment>
<keyword evidence="4" id="KW-1185">Reference proteome</keyword>
<feature type="compositionally biased region" description="Gly residues" evidence="1">
    <location>
        <begin position="412"/>
        <end position="424"/>
    </location>
</feature>
<feature type="transmembrane region" description="Helical" evidence="2">
    <location>
        <begin position="111"/>
        <end position="134"/>
    </location>
</feature>
<dbReference type="PANTHER" id="PTHR36844">
    <property type="entry name" value="PROTEASE PRSW"/>
    <property type="match status" value="1"/>
</dbReference>
<evidence type="ECO:0000256" key="2">
    <source>
        <dbReference type="SAM" id="Phobius"/>
    </source>
</evidence>
<dbReference type="PANTHER" id="PTHR36844:SF1">
    <property type="entry name" value="PROTEASE PRSW"/>
    <property type="match status" value="1"/>
</dbReference>
<dbReference type="RefSeq" id="WP_133753484.1">
    <property type="nucleotide sequence ID" value="NZ_CP171129.1"/>
</dbReference>
<evidence type="ECO:0000313" key="4">
    <source>
        <dbReference type="Proteomes" id="UP000295371"/>
    </source>
</evidence>
<feature type="region of interest" description="Disordered" evidence="1">
    <location>
        <begin position="370"/>
        <end position="424"/>
    </location>
</feature>
<protein>
    <submittedName>
        <fullName evidence="3">RsiW-degrading membrane proteinase PrsW (M82 family)</fullName>
    </submittedName>
</protein>
<name>A0A4R7J6A4_9ACTN</name>
<evidence type="ECO:0000256" key="1">
    <source>
        <dbReference type="SAM" id="MobiDB-lite"/>
    </source>
</evidence>
<feature type="transmembrane region" description="Helical" evidence="2">
    <location>
        <begin position="211"/>
        <end position="231"/>
    </location>
</feature>
<accession>A0A4R7J6A4</accession>
<feature type="compositionally biased region" description="Pro residues" evidence="1">
    <location>
        <begin position="400"/>
        <end position="411"/>
    </location>
</feature>
<keyword evidence="2" id="KW-0812">Transmembrane</keyword>
<feature type="transmembrane region" description="Helical" evidence="2">
    <location>
        <begin position="44"/>
        <end position="64"/>
    </location>
</feature>
<organism evidence="3 4">
    <name type="scientific">Naumannella halotolerans</name>
    <dbReference type="NCBI Taxonomy" id="993414"/>
    <lineage>
        <taxon>Bacteria</taxon>
        <taxon>Bacillati</taxon>
        <taxon>Actinomycetota</taxon>
        <taxon>Actinomycetes</taxon>
        <taxon>Propionibacteriales</taxon>
        <taxon>Propionibacteriaceae</taxon>
        <taxon>Naumannella</taxon>
    </lineage>
</organism>
<feature type="transmembrane region" description="Helical" evidence="2">
    <location>
        <begin position="76"/>
        <end position="99"/>
    </location>
</feature>
<sequence>MTHPAAQRPRVPAKRQMMVVPILIIVLGALVTGLVSVVSLASGVVGIFAIVVSAGASILCILLYRWLDRWEPEPPHLVIAAFLWGGGVSIVLVLLLTVLTPSLAGTDFTAGVLQAPFTEELAKGLFLVLLVATRRGRGELNSLTDLLVYAGFIGTGFSFVEDMLYIASQPSLGEGVGLALFRIGFGVLGHSLYTSMVAIGIWLAIQAKSRVVEILAPIGGFAAAMVLHGIHNAAPSFGLVAYFAMQLLIMLPILIGLALLLRWSRRREQQALLSQVPRMVGHGWLSPQEAGWIVRKDWRRTMPNDPAMKRDLRALRDSVTELAFLRDRLDRGITGTDLHRQHNELVSLITARLAPVAPYLSRGGPWQPLPARAVPPGSPLQHYGPQSLPPQLQHPGSGAPQPPRGQNPPGPGRSGPQGPGRQVG</sequence>